<feature type="region of interest" description="Disordered" evidence="1">
    <location>
        <begin position="33"/>
        <end position="61"/>
    </location>
</feature>
<dbReference type="AlphaFoldDB" id="A0A9Q0EJK9"/>
<accession>A0A9Q0EJK9</accession>
<dbReference type="Proteomes" id="UP001148018">
    <property type="component" value="Unassembled WGS sequence"/>
</dbReference>
<gene>
    <name evidence="2" type="ORF">NHX12_026021</name>
</gene>
<reference evidence="2" key="1">
    <citation type="submission" date="2022-07" db="EMBL/GenBank/DDBJ databases">
        <title>Chromosome-level genome of Muraenolepis orangiensis.</title>
        <authorList>
            <person name="Kim J."/>
        </authorList>
    </citation>
    <scope>NUCLEOTIDE SEQUENCE</scope>
    <source>
        <strain evidence="2">KU_S4_2022</strain>
        <tissue evidence="2">Muscle</tissue>
    </source>
</reference>
<sequence>MERPRVAVHYVERSGGVKRETAEDWRRRWRSPGTEIRHGRRMSPRTREGSEKEGRDEVRRHEIDNSLERWETYWHGRRLSRRGTQ</sequence>
<evidence type="ECO:0000313" key="3">
    <source>
        <dbReference type="Proteomes" id="UP001148018"/>
    </source>
</evidence>
<evidence type="ECO:0000313" key="2">
    <source>
        <dbReference type="EMBL" id="KAJ3606500.1"/>
    </source>
</evidence>
<name>A0A9Q0EJK9_9TELE</name>
<comment type="caution">
    <text evidence="2">The sequence shown here is derived from an EMBL/GenBank/DDBJ whole genome shotgun (WGS) entry which is preliminary data.</text>
</comment>
<organism evidence="2 3">
    <name type="scientific">Muraenolepis orangiensis</name>
    <name type="common">Patagonian moray cod</name>
    <dbReference type="NCBI Taxonomy" id="630683"/>
    <lineage>
        <taxon>Eukaryota</taxon>
        <taxon>Metazoa</taxon>
        <taxon>Chordata</taxon>
        <taxon>Craniata</taxon>
        <taxon>Vertebrata</taxon>
        <taxon>Euteleostomi</taxon>
        <taxon>Actinopterygii</taxon>
        <taxon>Neopterygii</taxon>
        <taxon>Teleostei</taxon>
        <taxon>Neoteleostei</taxon>
        <taxon>Acanthomorphata</taxon>
        <taxon>Zeiogadaria</taxon>
        <taxon>Gadariae</taxon>
        <taxon>Gadiformes</taxon>
        <taxon>Muraenolepidoidei</taxon>
        <taxon>Muraenolepididae</taxon>
        <taxon>Muraenolepis</taxon>
    </lineage>
</organism>
<evidence type="ECO:0000256" key="1">
    <source>
        <dbReference type="SAM" id="MobiDB-lite"/>
    </source>
</evidence>
<dbReference type="EMBL" id="JANIIK010000042">
    <property type="protein sequence ID" value="KAJ3606500.1"/>
    <property type="molecule type" value="Genomic_DNA"/>
</dbReference>
<proteinExistence type="predicted"/>
<keyword evidence="3" id="KW-1185">Reference proteome</keyword>
<protein>
    <submittedName>
        <fullName evidence="2">Uncharacterized protein</fullName>
    </submittedName>
</protein>
<feature type="compositionally biased region" description="Basic and acidic residues" evidence="1">
    <location>
        <begin position="45"/>
        <end position="61"/>
    </location>
</feature>